<keyword evidence="3" id="KW-1185">Reference proteome</keyword>
<dbReference type="AlphaFoldDB" id="A0A1Q2MDF0"/>
<dbReference type="EMBL" id="CP019646">
    <property type="protein sequence ID" value="AQQ70715.1"/>
    <property type="molecule type" value="Genomic_DNA"/>
</dbReference>
<evidence type="ECO:0008006" key="4">
    <source>
        <dbReference type="Google" id="ProtNLM"/>
    </source>
</evidence>
<feature type="signal peptide" evidence="1">
    <location>
        <begin position="1"/>
        <end position="26"/>
    </location>
</feature>
<name>A0A1Q2MDF0_9BACT</name>
<organism evidence="2 3">
    <name type="scientific">Limihaloglobus sulfuriphilus</name>
    <dbReference type="NCBI Taxonomy" id="1851148"/>
    <lineage>
        <taxon>Bacteria</taxon>
        <taxon>Pseudomonadati</taxon>
        <taxon>Planctomycetota</taxon>
        <taxon>Phycisphaerae</taxon>
        <taxon>Sedimentisphaerales</taxon>
        <taxon>Sedimentisphaeraceae</taxon>
        <taxon>Limihaloglobus</taxon>
    </lineage>
</organism>
<evidence type="ECO:0000256" key="1">
    <source>
        <dbReference type="SAM" id="SignalP"/>
    </source>
</evidence>
<keyword evidence="1" id="KW-0732">Signal</keyword>
<feature type="chain" id="PRO_5012591607" description="Dockerin domain-containing protein" evidence="1">
    <location>
        <begin position="27"/>
        <end position="376"/>
    </location>
</feature>
<dbReference type="OrthoDB" id="6053567at2"/>
<dbReference type="KEGG" id="pbas:SMSP2_01075"/>
<dbReference type="PROSITE" id="PS00018">
    <property type="entry name" value="EF_HAND_1"/>
    <property type="match status" value="1"/>
</dbReference>
<proteinExistence type="predicted"/>
<dbReference type="RefSeq" id="WP_146682956.1">
    <property type="nucleotide sequence ID" value="NZ_CP019646.1"/>
</dbReference>
<gene>
    <name evidence="2" type="ORF">SMSP2_01075</name>
</gene>
<sequence precursor="true">MNKVLYRRLFFVSIFGLLLTVSPAISETVLWTGDGDAIEWSDMFNWSDWNDGSPVWPFRLPNETDRVVINNVGEIVHISEGYAALADTLEVSSGGSPIVLRLDDGSVTATTHISVSTNPDHLGHGIFYVESAGTVDTPTIYIGCDAEGDMFVNGGTVNISDVTLIGGNDPVDSVGKLVVDGGTFNTNKLNVCFMQDAIEKTSTITIKRGGVLNASTADDQDYPVTLGPKGRAELYIETGGEFNCPPKPDGTGGVVLLGWNEDPDSLSPDKYGYIKIIDGTMYAGDVWVMNGQVDIVWGKLILSGDKVETRVADMVAAGTLVADGGIGNIEAVYDVDLDQTVVTATGVTPQGDISGDGSVDLTDFAMLAAEWLTGVE</sequence>
<protein>
    <recommendedName>
        <fullName evidence="4">Dockerin domain-containing protein</fullName>
    </recommendedName>
</protein>
<evidence type="ECO:0000313" key="2">
    <source>
        <dbReference type="EMBL" id="AQQ70715.1"/>
    </source>
</evidence>
<dbReference type="STRING" id="1851148.SMSP2_01075"/>
<accession>A0A1Q2MDF0</accession>
<dbReference type="Proteomes" id="UP000188181">
    <property type="component" value="Chromosome"/>
</dbReference>
<dbReference type="InterPro" id="IPR018247">
    <property type="entry name" value="EF_Hand_1_Ca_BS"/>
</dbReference>
<reference evidence="3" key="1">
    <citation type="submission" date="2017-02" db="EMBL/GenBank/DDBJ databases">
        <title>Comparative genomics and description of representatives of a novel lineage of planctomycetes thriving in anoxic sediments.</title>
        <authorList>
            <person name="Spring S."/>
            <person name="Bunk B."/>
            <person name="Sproer C."/>
        </authorList>
    </citation>
    <scope>NUCLEOTIDE SEQUENCE [LARGE SCALE GENOMIC DNA]</scope>
    <source>
        <strain evidence="3">SM-Chi-D1</strain>
    </source>
</reference>
<evidence type="ECO:0000313" key="3">
    <source>
        <dbReference type="Proteomes" id="UP000188181"/>
    </source>
</evidence>